<dbReference type="KEGG" id="amq:AMETH_6759"/>
<dbReference type="Gene3D" id="1.10.150.130">
    <property type="match status" value="1"/>
</dbReference>
<feature type="domain" description="Core-binding (CB)" evidence="7">
    <location>
        <begin position="21"/>
        <end position="102"/>
    </location>
</feature>
<dbReference type="OrthoDB" id="1822491at2"/>
<dbReference type="STRING" id="1068978.AMETH_6759"/>
<keyword evidence="3 5" id="KW-0238">DNA-binding</keyword>
<evidence type="ECO:0000313" key="9">
    <source>
        <dbReference type="Proteomes" id="UP000062973"/>
    </source>
</evidence>
<organism evidence="8 9">
    <name type="scientific">Amycolatopsis methanolica 239</name>
    <dbReference type="NCBI Taxonomy" id="1068978"/>
    <lineage>
        <taxon>Bacteria</taxon>
        <taxon>Bacillati</taxon>
        <taxon>Actinomycetota</taxon>
        <taxon>Actinomycetes</taxon>
        <taxon>Pseudonocardiales</taxon>
        <taxon>Pseudonocardiaceae</taxon>
        <taxon>Amycolatopsis</taxon>
        <taxon>Amycolatopsis methanolica group</taxon>
    </lineage>
</organism>
<dbReference type="Gene3D" id="1.10.443.10">
    <property type="entry name" value="Intergrase catalytic core"/>
    <property type="match status" value="1"/>
</dbReference>
<dbReference type="PANTHER" id="PTHR30349">
    <property type="entry name" value="PHAGE INTEGRASE-RELATED"/>
    <property type="match status" value="1"/>
</dbReference>
<dbReference type="PROSITE" id="PS51898">
    <property type="entry name" value="TYR_RECOMBINASE"/>
    <property type="match status" value="1"/>
</dbReference>
<protein>
    <submittedName>
        <fullName evidence="8">Phage integrase</fullName>
    </submittedName>
</protein>
<dbReference type="PROSITE" id="PS51900">
    <property type="entry name" value="CB"/>
    <property type="match status" value="1"/>
</dbReference>
<keyword evidence="2" id="KW-0229">DNA integration</keyword>
<evidence type="ECO:0000256" key="2">
    <source>
        <dbReference type="ARBA" id="ARBA00022908"/>
    </source>
</evidence>
<dbReference type="InterPro" id="IPR004107">
    <property type="entry name" value="Integrase_SAM-like_N"/>
</dbReference>
<dbReference type="EMBL" id="CP009110">
    <property type="protein sequence ID" value="AIJ26851.1"/>
    <property type="molecule type" value="Genomic_DNA"/>
</dbReference>
<name>A0A076N6A9_AMYME</name>
<dbReference type="RefSeq" id="WP_017985625.1">
    <property type="nucleotide sequence ID" value="NZ_AQUL01000001.1"/>
</dbReference>
<evidence type="ECO:0000256" key="1">
    <source>
        <dbReference type="ARBA" id="ARBA00008857"/>
    </source>
</evidence>
<proteinExistence type="inferred from homology"/>
<dbReference type="CDD" id="cd01189">
    <property type="entry name" value="INT_ICEBs1_C_like"/>
    <property type="match status" value="1"/>
</dbReference>
<dbReference type="PATRIC" id="fig|1068978.7.peg.7259"/>
<dbReference type="GO" id="GO:0006310">
    <property type="term" value="P:DNA recombination"/>
    <property type="evidence" value="ECO:0007669"/>
    <property type="project" value="UniProtKB-KW"/>
</dbReference>
<evidence type="ECO:0000259" key="6">
    <source>
        <dbReference type="PROSITE" id="PS51898"/>
    </source>
</evidence>
<dbReference type="InterPro" id="IPR013762">
    <property type="entry name" value="Integrase-like_cat_sf"/>
</dbReference>
<gene>
    <name evidence="8" type="ORF">AMETH_6759</name>
</gene>
<dbReference type="GO" id="GO:0015074">
    <property type="term" value="P:DNA integration"/>
    <property type="evidence" value="ECO:0007669"/>
    <property type="project" value="UniProtKB-KW"/>
</dbReference>
<dbReference type="PANTHER" id="PTHR30349:SF64">
    <property type="entry name" value="PROPHAGE INTEGRASE INTD-RELATED"/>
    <property type="match status" value="1"/>
</dbReference>
<evidence type="ECO:0000256" key="5">
    <source>
        <dbReference type="PROSITE-ProRule" id="PRU01248"/>
    </source>
</evidence>
<dbReference type="Pfam" id="PF14659">
    <property type="entry name" value="Phage_int_SAM_3"/>
    <property type="match status" value="1"/>
</dbReference>
<comment type="similarity">
    <text evidence="1">Belongs to the 'phage' integrase family.</text>
</comment>
<evidence type="ECO:0000313" key="8">
    <source>
        <dbReference type="EMBL" id="AIJ26851.1"/>
    </source>
</evidence>
<dbReference type="Proteomes" id="UP000062973">
    <property type="component" value="Chromosome"/>
</dbReference>
<dbReference type="InterPro" id="IPR010998">
    <property type="entry name" value="Integrase_recombinase_N"/>
</dbReference>
<keyword evidence="4" id="KW-0233">DNA recombination</keyword>
<dbReference type="SUPFAM" id="SSF56349">
    <property type="entry name" value="DNA breaking-rejoining enzymes"/>
    <property type="match status" value="1"/>
</dbReference>
<dbReference type="eggNOG" id="COG0582">
    <property type="taxonomic scope" value="Bacteria"/>
</dbReference>
<dbReference type="GO" id="GO:0003677">
    <property type="term" value="F:DNA binding"/>
    <property type="evidence" value="ECO:0007669"/>
    <property type="project" value="UniProtKB-UniRule"/>
</dbReference>
<reference evidence="8 9" key="1">
    <citation type="submission" date="2014-07" db="EMBL/GenBank/DDBJ databases">
        <title>Whole Genome Sequence of the Amycolatopsis methanolica 239.</title>
        <authorList>
            <person name="Tang B."/>
        </authorList>
    </citation>
    <scope>NUCLEOTIDE SEQUENCE [LARGE SCALE GENOMIC DNA]</scope>
    <source>
        <strain evidence="8 9">239</strain>
    </source>
</reference>
<dbReference type="InterPro" id="IPR011010">
    <property type="entry name" value="DNA_brk_join_enz"/>
</dbReference>
<evidence type="ECO:0000256" key="3">
    <source>
        <dbReference type="ARBA" id="ARBA00023125"/>
    </source>
</evidence>
<dbReference type="InterPro" id="IPR044068">
    <property type="entry name" value="CB"/>
</dbReference>
<dbReference type="AlphaFoldDB" id="A0A076N6A9"/>
<dbReference type="InterPro" id="IPR002104">
    <property type="entry name" value="Integrase_catalytic"/>
</dbReference>
<sequence length="329" mass="36503">MNGVEAVIVAGDWTDPDRAKITLAEYAERWIVERPGLRPRTVELYRWLLRKHITPYIGDVPLNRLSAATFRQWRADRLAAGVSASVLAKCYRLLRGVLNTAVDPDELIAKNPCKIPGAEKETPEERPLVTVGQVFEIAAALPERFSAMVLLAAFGSLRFGEVTALRRCDVAEDASQVRVVRQFVEVPRQGVVAGPPKSRAGVRTVTLPQAIRPDIVKHLAEFVGPDPEALLFTGEKSGGAIRRPNFNQRTRWTEAVTKLGLEGLHFHDLRHAGNVWASKAGMSTRDLMARMGHDDMRAALIYQRATSEADQHIADRLSKLVEEHRKGSA</sequence>
<evidence type="ECO:0000256" key="4">
    <source>
        <dbReference type="ARBA" id="ARBA00023172"/>
    </source>
</evidence>
<dbReference type="InterPro" id="IPR050090">
    <property type="entry name" value="Tyrosine_recombinase_XerCD"/>
</dbReference>
<evidence type="ECO:0000259" key="7">
    <source>
        <dbReference type="PROSITE" id="PS51900"/>
    </source>
</evidence>
<accession>A0A076N6A9</accession>
<feature type="domain" description="Tyr recombinase" evidence="6">
    <location>
        <begin position="124"/>
        <end position="315"/>
    </location>
</feature>
<keyword evidence="9" id="KW-1185">Reference proteome</keyword>
<dbReference type="HOGENOM" id="CLU_027562_17_5_11"/>
<dbReference type="Pfam" id="PF00589">
    <property type="entry name" value="Phage_integrase"/>
    <property type="match status" value="1"/>
</dbReference>